<feature type="transmembrane region" description="Helical" evidence="1">
    <location>
        <begin position="7"/>
        <end position="26"/>
    </location>
</feature>
<feature type="transmembrane region" description="Helical" evidence="1">
    <location>
        <begin position="32"/>
        <end position="51"/>
    </location>
</feature>
<organism evidence="2 3">
    <name type="scientific">Haloarcula quadrata</name>
    <dbReference type="NCBI Taxonomy" id="182779"/>
    <lineage>
        <taxon>Archaea</taxon>
        <taxon>Methanobacteriati</taxon>
        <taxon>Methanobacteriota</taxon>
        <taxon>Stenosarchaea group</taxon>
        <taxon>Halobacteria</taxon>
        <taxon>Halobacteriales</taxon>
        <taxon>Haloarculaceae</taxon>
        <taxon>Haloarcula</taxon>
    </lineage>
</organism>
<keyword evidence="1" id="KW-0812">Transmembrane</keyword>
<accession>A0A495R5M8</accession>
<keyword evidence="3" id="KW-1185">Reference proteome</keyword>
<dbReference type="Proteomes" id="UP000268233">
    <property type="component" value="Unassembled WGS sequence"/>
</dbReference>
<name>A0A495R5M8_9EURY</name>
<protein>
    <submittedName>
        <fullName evidence="2">Uncharacterized protein</fullName>
    </submittedName>
</protein>
<sequence>MTEPAERARFIAVLAGFPVVIGLLGGHIHSSGLYTVFAFLATGAYLFAVNYEIARLGGDAR</sequence>
<gene>
    <name evidence="2" type="ORF">BDK61_1478</name>
</gene>
<dbReference type="EMBL" id="RBWW01000001">
    <property type="protein sequence ID" value="RKS82178.1"/>
    <property type="molecule type" value="Genomic_DNA"/>
</dbReference>
<keyword evidence="1" id="KW-0472">Membrane</keyword>
<dbReference type="AlphaFoldDB" id="A0A495R5M8"/>
<evidence type="ECO:0000313" key="2">
    <source>
        <dbReference type="EMBL" id="RKS82178.1"/>
    </source>
</evidence>
<evidence type="ECO:0000256" key="1">
    <source>
        <dbReference type="SAM" id="Phobius"/>
    </source>
</evidence>
<comment type="caution">
    <text evidence="2">The sequence shown here is derived from an EMBL/GenBank/DDBJ whole genome shotgun (WGS) entry which is preliminary data.</text>
</comment>
<dbReference type="RefSeq" id="WP_121302865.1">
    <property type="nucleotide sequence ID" value="NZ_RBWW01000001.1"/>
</dbReference>
<proteinExistence type="predicted"/>
<reference evidence="2 3" key="1">
    <citation type="submission" date="2018-10" db="EMBL/GenBank/DDBJ databases">
        <title>Genomic Encyclopedia of Archaeal and Bacterial Type Strains, Phase II (KMG-II): from individual species to whole genera.</title>
        <authorList>
            <person name="Goeker M."/>
        </authorList>
    </citation>
    <scope>NUCLEOTIDE SEQUENCE [LARGE SCALE GENOMIC DNA]</scope>
    <source>
        <strain evidence="2 3">DSM 11927</strain>
    </source>
</reference>
<evidence type="ECO:0000313" key="3">
    <source>
        <dbReference type="Proteomes" id="UP000268233"/>
    </source>
</evidence>
<keyword evidence="1" id="KW-1133">Transmembrane helix</keyword>